<feature type="region of interest" description="Disordered" evidence="1">
    <location>
        <begin position="1"/>
        <end position="39"/>
    </location>
</feature>
<accession>A0AAD1WKF8</accession>
<dbReference type="EMBL" id="OW240920">
    <property type="protein sequence ID" value="CAH2315095.1"/>
    <property type="molecule type" value="Genomic_DNA"/>
</dbReference>
<dbReference type="Proteomes" id="UP001295444">
    <property type="component" value="Chromosome 09"/>
</dbReference>
<evidence type="ECO:0000256" key="1">
    <source>
        <dbReference type="SAM" id="MobiDB-lite"/>
    </source>
</evidence>
<feature type="compositionally biased region" description="Polar residues" evidence="1">
    <location>
        <begin position="1"/>
        <end position="21"/>
    </location>
</feature>
<evidence type="ECO:0000313" key="2">
    <source>
        <dbReference type="EMBL" id="CAH2315095.1"/>
    </source>
</evidence>
<feature type="non-terminal residue" evidence="2">
    <location>
        <position position="1"/>
    </location>
</feature>
<name>A0AAD1WKF8_PELCU</name>
<dbReference type="AlphaFoldDB" id="A0AAD1WKF8"/>
<gene>
    <name evidence="2" type="ORF">PECUL_23A042504</name>
</gene>
<protein>
    <submittedName>
        <fullName evidence="2">Uncharacterized protein</fullName>
    </submittedName>
</protein>
<keyword evidence="3" id="KW-1185">Reference proteome</keyword>
<organism evidence="2 3">
    <name type="scientific">Pelobates cultripes</name>
    <name type="common">Western spadefoot toad</name>
    <dbReference type="NCBI Taxonomy" id="61616"/>
    <lineage>
        <taxon>Eukaryota</taxon>
        <taxon>Metazoa</taxon>
        <taxon>Chordata</taxon>
        <taxon>Craniata</taxon>
        <taxon>Vertebrata</taxon>
        <taxon>Euteleostomi</taxon>
        <taxon>Amphibia</taxon>
        <taxon>Batrachia</taxon>
        <taxon>Anura</taxon>
        <taxon>Pelobatoidea</taxon>
        <taxon>Pelobatidae</taxon>
        <taxon>Pelobates</taxon>
    </lineage>
</organism>
<proteinExistence type="predicted"/>
<sequence>VDPSPTSIPVTSSDTGAQKPTPSCCAVERQDTQGGQQQNKMTTWATNYTRDILPPNSTLLDLPELGNRLTGDYDRDRPAA</sequence>
<evidence type="ECO:0000313" key="3">
    <source>
        <dbReference type="Proteomes" id="UP001295444"/>
    </source>
</evidence>
<reference evidence="2" key="1">
    <citation type="submission" date="2022-03" db="EMBL/GenBank/DDBJ databases">
        <authorList>
            <person name="Alioto T."/>
            <person name="Alioto T."/>
            <person name="Gomez Garrido J."/>
        </authorList>
    </citation>
    <scope>NUCLEOTIDE SEQUENCE</scope>
</reference>